<reference evidence="3" key="1">
    <citation type="journal article" date="2019" name="Int. J. Syst. Evol. Microbiol.">
        <title>The Global Catalogue of Microorganisms (GCM) 10K type strain sequencing project: providing services to taxonomists for standard genome sequencing and annotation.</title>
        <authorList>
            <consortium name="The Broad Institute Genomics Platform"/>
            <consortium name="The Broad Institute Genome Sequencing Center for Infectious Disease"/>
            <person name="Wu L."/>
            <person name="Ma J."/>
        </authorList>
    </citation>
    <scope>NUCLEOTIDE SEQUENCE [LARGE SCALE GENOMIC DNA]</scope>
    <source>
        <strain evidence="3">JCM 16117</strain>
    </source>
</reference>
<dbReference type="InterPro" id="IPR043128">
    <property type="entry name" value="Rev_trsase/Diguanyl_cyclase"/>
</dbReference>
<dbReference type="Gene3D" id="3.30.450.40">
    <property type="match status" value="1"/>
</dbReference>
<dbReference type="SUPFAM" id="SSF55073">
    <property type="entry name" value="Nucleotide cyclase"/>
    <property type="match status" value="1"/>
</dbReference>
<dbReference type="RefSeq" id="WP_259477914.1">
    <property type="nucleotide sequence ID" value="NZ_BAAAQY010000001.1"/>
</dbReference>
<dbReference type="Proteomes" id="UP001500929">
    <property type="component" value="Unassembled WGS sequence"/>
</dbReference>
<comment type="caution">
    <text evidence="2">The sequence shown here is derived from an EMBL/GenBank/DDBJ whole genome shotgun (WGS) entry which is preliminary data.</text>
</comment>
<dbReference type="Gene3D" id="3.30.70.270">
    <property type="match status" value="1"/>
</dbReference>
<dbReference type="Pfam" id="PF01590">
    <property type="entry name" value="GAF"/>
    <property type="match status" value="1"/>
</dbReference>
<feature type="domain" description="GGDEF" evidence="1">
    <location>
        <begin position="220"/>
        <end position="352"/>
    </location>
</feature>
<dbReference type="InterPro" id="IPR052155">
    <property type="entry name" value="Biofilm_reg_signaling"/>
</dbReference>
<dbReference type="InterPro" id="IPR003018">
    <property type="entry name" value="GAF"/>
</dbReference>
<evidence type="ECO:0000313" key="3">
    <source>
        <dbReference type="Proteomes" id="UP001500929"/>
    </source>
</evidence>
<organism evidence="2 3">
    <name type="scientific">Herbiconiux moechotypicola</name>
    <dbReference type="NCBI Taxonomy" id="637393"/>
    <lineage>
        <taxon>Bacteria</taxon>
        <taxon>Bacillati</taxon>
        <taxon>Actinomycetota</taxon>
        <taxon>Actinomycetes</taxon>
        <taxon>Micrococcales</taxon>
        <taxon>Microbacteriaceae</taxon>
        <taxon>Herbiconiux</taxon>
    </lineage>
</organism>
<dbReference type="InterPro" id="IPR029016">
    <property type="entry name" value="GAF-like_dom_sf"/>
</dbReference>
<dbReference type="NCBIfam" id="TIGR00254">
    <property type="entry name" value="GGDEF"/>
    <property type="match status" value="1"/>
</dbReference>
<dbReference type="SMART" id="SM00267">
    <property type="entry name" value="GGDEF"/>
    <property type="match status" value="1"/>
</dbReference>
<accession>A0ABP5Q0W3</accession>
<protein>
    <recommendedName>
        <fullName evidence="1">GGDEF domain-containing protein</fullName>
    </recommendedName>
</protein>
<evidence type="ECO:0000313" key="2">
    <source>
        <dbReference type="EMBL" id="GAA2222355.1"/>
    </source>
</evidence>
<dbReference type="InterPro" id="IPR000160">
    <property type="entry name" value="GGDEF_dom"/>
</dbReference>
<dbReference type="SUPFAM" id="SSF55781">
    <property type="entry name" value="GAF domain-like"/>
    <property type="match status" value="1"/>
</dbReference>
<keyword evidence="3" id="KW-1185">Reference proteome</keyword>
<proteinExistence type="predicted"/>
<dbReference type="InterPro" id="IPR029787">
    <property type="entry name" value="Nucleotide_cyclase"/>
</dbReference>
<dbReference type="PROSITE" id="PS50887">
    <property type="entry name" value="GGDEF"/>
    <property type="match status" value="1"/>
</dbReference>
<dbReference type="PANTHER" id="PTHR44757">
    <property type="entry name" value="DIGUANYLATE CYCLASE DGCP"/>
    <property type="match status" value="1"/>
</dbReference>
<dbReference type="CDD" id="cd01949">
    <property type="entry name" value="GGDEF"/>
    <property type="match status" value="1"/>
</dbReference>
<sequence length="352" mass="37761">MDSRAQTRALLDAARSVHESLELSRTLSTIARGAAVASGFTVAAVNLRRPDGSFETVAVEGDGSVGEALLGQIGSAELWHELLTGSRAWGELRFVHHDDPLASIDMPSWRPELAESDDPRRWHPDDILFAPLTDREGGVIGILSVDVPGDGLLPGESQREMLELFAHHAATAIVHATLFEALAASTDELRRAATHDRLTGLRNRSVFDDEVPRLTGAHGSEVAMLVVDLDRFKEVNDTDGHHVGDLLLVEVAARMRACVRHDELLARTGGDEFIVVLAGPDARLSADGLAARIRLTIAEPVLVEGKAWQIGASVGIAVAPGPVDHGELLAAADADMYRQKRSARGVPAADRR</sequence>
<name>A0ABP5Q0W3_9MICO</name>
<dbReference type="Pfam" id="PF00990">
    <property type="entry name" value="GGDEF"/>
    <property type="match status" value="1"/>
</dbReference>
<gene>
    <name evidence="2" type="ORF">GCM10009851_01360</name>
</gene>
<dbReference type="PANTHER" id="PTHR44757:SF2">
    <property type="entry name" value="BIOFILM ARCHITECTURE MAINTENANCE PROTEIN MBAA"/>
    <property type="match status" value="1"/>
</dbReference>
<dbReference type="EMBL" id="BAAAQY010000001">
    <property type="protein sequence ID" value="GAA2222355.1"/>
    <property type="molecule type" value="Genomic_DNA"/>
</dbReference>
<evidence type="ECO:0000259" key="1">
    <source>
        <dbReference type="PROSITE" id="PS50887"/>
    </source>
</evidence>